<evidence type="ECO:0000256" key="1">
    <source>
        <dbReference type="SAM" id="MobiDB-lite"/>
    </source>
</evidence>
<reference evidence="3" key="1">
    <citation type="submission" date="2021-02" db="EMBL/GenBank/DDBJ databases">
        <title>Infant gut strain persistence is associated with maternal origin, phylogeny, and functional potential including surface adhesion and iron acquisition.</title>
        <authorList>
            <person name="Lou Y.C."/>
        </authorList>
    </citation>
    <scope>NUCLEOTIDE SEQUENCE</scope>
    <source>
        <strain evidence="3">L2_039_000G1_dasL2_039_000G1_concoct_11</strain>
    </source>
</reference>
<comment type="caution">
    <text evidence="3">The sequence shown here is derived from an EMBL/GenBank/DDBJ whole genome shotgun (WGS) entry which is preliminary data.</text>
</comment>
<dbReference type="CDD" id="cd04847">
    <property type="entry name" value="Peptidases_S8_Subtilisin_like_2"/>
    <property type="match status" value="1"/>
</dbReference>
<evidence type="ECO:0000313" key="3">
    <source>
        <dbReference type="EMBL" id="MBS6941368.1"/>
    </source>
</evidence>
<proteinExistence type="predicted"/>
<feature type="domain" description="Peptidase S8/S53" evidence="2">
    <location>
        <begin position="277"/>
        <end position="534"/>
    </location>
</feature>
<dbReference type="Pfam" id="PF00082">
    <property type="entry name" value="Peptidase_S8"/>
    <property type="match status" value="1"/>
</dbReference>
<sequence>MSNSTLRLHGKLKHKGNDNPTVIPSLPARARITSDRVMFLHDTLADVAAYWEQSHAQHKPLVTVRYQRVVPKSGRILRLLSEPTMASSNESIVGARFYRNTEGKTQHVITHCISLNAIRKSIDELSSLAICLDRMCGGELTDNRLKEINDKRPDFEGLPLTRTAFTKLSMDVRNVERFMLNDAPDAVDDISLVTLFKGALPSNREFLRSIGISELNLTTYDDSTFLLTPEQYRALYSQAPQLIAMALKDMNEIPVEPGDERDFGRMEIPSPSGEPWIGVIDTPFNEDVYFSDWVSAETTLPSEVLRPQDYQHGTCVSSIVVDGPSLNPMLDDGCGRFRVRHVGVAASGRFSSFSIIRDIEQAVIRHPEVKVWNLSLGSVLEVPENFVSPEAAALDRIQSEHDVLFVVAGTNDPGCSGDKRIGAPADSINSLVVNAVRLDGSPCSYARSGPVLSFFGKPDVSYYGGDFDQPLQTCWERRAFHLTKGTSFAAPWVARKLAYLIHIAGFSREAAKALVIDAACGWGSAADSTAMGYGIVPKRIENILETGEDDIKFIITGASMAYETYTHNIPVPIDKGAHPYKARATLCYFPHCERNQGVDYTSTELSISFGRINDERIKPINRNRQDLPGSFINEGEARDLYRKWDNVKCISESIKPGSRAVKCYESGLWGLSVKTKERLGTRYGKGIRFAVVVTLHALDGVNRIEEFIQRCSLRTWIVEEVSVESQIEIYNEGNQEIEWE</sequence>
<dbReference type="Proteomes" id="UP000727506">
    <property type="component" value="Unassembled WGS sequence"/>
</dbReference>
<dbReference type="GO" id="GO:0006508">
    <property type="term" value="P:proteolysis"/>
    <property type="evidence" value="ECO:0007669"/>
    <property type="project" value="InterPro"/>
</dbReference>
<gene>
    <name evidence="3" type="ORF">KH142_07845</name>
</gene>
<dbReference type="InterPro" id="IPR000209">
    <property type="entry name" value="Peptidase_S8/S53_dom"/>
</dbReference>
<dbReference type="AlphaFoldDB" id="A0A943V1F2"/>
<dbReference type="Gene3D" id="3.40.50.200">
    <property type="entry name" value="Peptidase S8/S53 domain"/>
    <property type="match status" value="1"/>
</dbReference>
<dbReference type="InterPro" id="IPR034074">
    <property type="entry name" value="Y4bN_pept_dom"/>
</dbReference>
<name>A0A943V1F2_9ACTN</name>
<evidence type="ECO:0000259" key="2">
    <source>
        <dbReference type="Pfam" id="PF00082"/>
    </source>
</evidence>
<protein>
    <submittedName>
        <fullName evidence="3">S8 family peptidase</fullName>
    </submittedName>
</protein>
<evidence type="ECO:0000313" key="4">
    <source>
        <dbReference type="Proteomes" id="UP000727506"/>
    </source>
</evidence>
<dbReference type="InterPro" id="IPR036852">
    <property type="entry name" value="Peptidase_S8/S53_dom_sf"/>
</dbReference>
<feature type="region of interest" description="Disordered" evidence="1">
    <location>
        <begin position="1"/>
        <end position="21"/>
    </location>
</feature>
<dbReference type="GO" id="GO:0004252">
    <property type="term" value="F:serine-type endopeptidase activity"/>
    <property type="evidence" value="ECO:0007669"/>
    <property type="project" value="InterPro"/>
</dbReference>
<organism evidence="3 4">
    <name type="scientific">Slackia piriformis</name>
    <dbReference type="NCBI Taxonomy" id="626934"/>
    <lineage>
        <taxon>Bacteria</taxon>
        <taxon>Bacillati</taxon>
        <taxon>Actinomycetota</taxon>
        <taxon>Coriobacteriia</taxon>
        <taxon>Eggerthellales</taxon>
        <taxon>Eggerthellaceae</taxon>
        <taxon>Slackia</taxon>
    </lineage>
</organism>
<accession>A0A943V1F2</accession>
<dbReference type="SUPFAM" id="SSF52743">
    <property type="entry name" value="Subtilisin-like"/>
    <property type="match status" value="1"/>
</dbReference>
<dbReference type="EMBL" id="JAGZSV010000169">
    <property type="protein sequence ID" value="MBS6941368.1"/>
    <property type="molecule type" value="Genomic_DNA"/>
</dbReference>